<proteinExistence type="inferred from homology"/>
<dbReference type="PANTHER" id="PTHR10961">
    <property type="entry name" value="PEROXISOMAL SARCOSINE OXIDASE"/>
    <property type="match status" value="1"/>
</dbReference>
<accession>A0AAX6MIG6</accession>
<dbReference type="Pfam" id="PF01266">
    <property type="entry name" value="DAO"/>
    <property type="match status" value="1"/>
</dbReference>
<dbReference type="EMBL" id="JBANMG010000006">
    <property type="protein sequence ID" value="KAK6952488.1"/>
    <property type="molecule type" value="Genomic_DNA"/>
</dbReference>
<evidence type="ECO:0000256" key="3">
    <source>
        <dbReference type="ARBA" id="ARBA00022630"/>
    </source>
</evidence>
<dbReference type="AlphaFoldDB" id="A0AAX6MIG6"/>
<dbReference type="SUPFAM" id="SSF51905">
    <property type="entry name" value="FAD/NAD(P)-binding domain"/>
    <property type="match status" value="1"/>
</dbReference>
<keyword evidence="3" id="KW-0285">Flavoprotein</keyword>
<reference evidence="7 8" key="1">
    <citation type="journal article" date="2024" name="Front Chem Biol">
        <title>Unveiling the potential of Daldinia eschscholtzii MFLUCC 19-0629 through bioactivity and bioinformatics studies for enhanced sustainable agriculture production.</title>
        <authorList>
            <person name="Brooks S."/>
            <person name="Weaver J.A."/>
            <person name="Klomchit A."/>
            <person name="Alharthi S.A."/>
            <person name="Onlamun T."/>
            <person name="Nurani R."/>
            <person name="Vong T.K."/>
            <person name="Alberti F."/>
            <person name="Greco C."/>
        </authorList>
    </citation>
    <scope>NUCLEOTIDE SEQUENCE [LARGE SCALE GENOMIC DNA]</scope>
    <source>
        <strain evidence="7">MFLUCC 19-0629</strain>
    </source>
</reference>
<evidence type="ECO:0000313" key="8">
    <source>
        <dbReference type="Proteomes" id="UP001369815"/>
    </source>
</evidence>
<evidence type="ECO:0000256" key="1">
    <source>
        <dbReference type="ARBA" id="ARBA00001974"/>
    </source>
</evidence>
<keyword evidence="5" id="KW-0560">Oxidoreductase</keyword>
<comment type="cofactor">
    <cofactor evidence="1">
        <name>FAD</name>
        <dbReference type="ChEBI" id="CHEBI:57692"/>
    </cofactor>
</comment>
<feature type="domain" description="FAD dependent oxidoreductase" evidence="6">
    <location>
        <begin position="10"/>
        <end position="403"/>
    </location>
</feature>
<keyword evidence="4" id="KW-0274">FAD</keyword>
<name>A0AAX6MIG6_9PEZI</name>
<dbReference type="Gene3D" id="3.30.9.10">
    <property type="entry name" value="D-Amino Acid Oxidase, subunit A, domain 2"/>
    <property type="match status" value="1"/>
</dbReference>
<dbReference type="GO" id="GO:0008115">
    <property type="term" value="F:sarcosine oxidase activity"/>
    <property type="evidence" value="ECO:0007669"/>
    <property type="project" value="TreeGrafter"/>
</dbReference>
<keyword evidence="8" id="KW-1185">Reference proteome</keyword>
<evidence type="ECO:0000256" key="4">
    <source>
        <dbReference type="ARBA" id="ARBA00022827"/>
    </source>
</evidence>
<evidence type="ECO:0000313" key="7">
    <source>
        <dbReference type="EMBL" id="KAK6952488.1"/>
    </source>
</evidence>
<organism evidence="7 8">
    <name type="scientific">Daldinia eschscholtzii</name>
    <dbReference type="NCBI Taxonomy" id="292717"/>
    <lineage>
        <taxon>Eukaryota</taxon>
        <taxon>Fungi</taxon>
        <taxon>Dikarya</taxon>
        <taxon>Ascomycota</taxon>
        <taxon>Pezizomycotina</taxon>
        <taxon>Sordariomycetes</taxon>
        <taxon>Xylariomycetidae</taxon>
        <taxon>Xylariales</taxon>
        <taxon>Hypoxylaceae</taxon>
        <taxon>Daldinia</taxon>
    </lineage>
</organism>
<dbReference type="GO" id="GO:0051698">
    <property type="term" value="F:saccharopine oxidase activity"/>
    <property type="evidence" value="ECO:0007669"/>
    <property type="project" value="TreeGrafter"/>
</dbReference>
<dbReference type="InterPro" id="IPR006076">
    <property type="entry name" value="FAD-dep_OxRdtase"/>
</dbReference>
<comment type="caution">
    <text evidence="7">The sequence shown here is derived from an EMBL/GenBank/DDBJ whole genome shotgun (WGS) entry which is preliminary data.</text>
</comment>
<evidence type="ECO:0000256" key="5">
    <source>
        <dbReference type="ARBA" id="ARBA00023002"/>
    </source>
</evidence>
<comment type="similarity">
    <text evidence="2">Belongs to the MSOX/MTOX family.</text>
</comment>
<dbReference type="Proteomes" id="UP001369815">
    <property type="component" value="Unassembled WGS sequence"/>
</dbReference>
<dbReference type="Gene3D" id="3.50.50.60">
    <property type="entry name" value="FAD/NAD(P)-binding domain"/>
    <property type="match status" value="1"/>
</dbReference>
<dbReference type="InterPro" id="IPR036188">
    <property type="entry name" value="FAD/NAD-bd_sf"/>
</dbReference>
<gene>
    <name evidence="7" type="ORF">Daesc_007027</name>
</gene>
<dbReference type="InterPro" id="IPR045170">
    <property type="entry name" value="MTOX"/>
</dbReference>
<dbReference type="PANTHER" id="PTHR10961:SF37">
    <property type="entry name" value="FAD DEPENDENT OXIDOREDUCTASE DOMAIN-CONTAINING PROTEIN"/>
    <property type="match status" value="1"/>
</dbReference>
<dbReference type="GO" id="GO:0050660">
    <property type="term" value="F:flavin adenine dinucleotide binding"/>
    <property type="evidence" value="ECO:0007669"/>
    <property type="project" value="InterPro"/>
</dbReference>
<protein>
    <recommendedName>
        <fullName evidence="6">FAD dependent oxidoreductase domain-containing protein</fullName>
    </recommendedName>
</protein>
<evidence type="ECO:0000259" key="6">
    <source>
        <dbReference type="Pfam" id="PF01266"/>
    </source>
</evidence>
<sequence>MASSQPPLSYIIVGAGVFGTSTALHLATKYPASSVTLVDRDAHTAERRVAASWDWNKVVRADYRDPVYCGLAVEAQDVWRQDPLWQPYYRETGIYWISRTGIAQRALENFARLGRGAKDGEGRMMKIRAVPVDEAKRLYGGVFDQADYTGVENVLVNETSGWADAKGALRAATEKAVEKGVKVVKAEVRELVFGEDGACVGVVTEEGERYTATHVILSTGAFTPKLLDRVAEKTGRDEFLVGDRIIAAGVTTGLAQLDDRTAEEFSGMPVAIQENDPERGASNGGLPLTADKRLKWWGQCIFKNTQTMPSGRQISAPPASVDYAQWSVPETLVEDIKFANTAIFGKRGETWKITDHRICWDAVTPSEDFIISPHPASKGLYIATCGSFHGWKFFPIIGEYVVKMLDGSLDPELQKRWAWDRERPDPLGNKVWPVKELKDLQ</sequence>
<evidence type="ECO:0000256" key="2">
    <source>
        <dbReference type="ARBA" id="ARBA00010989"/>
    </source>
</evidence>